<feature type="region of interest" description="Disordered" evidence="4">
    <location>
        <begin position="1"/>
        <end position="203"/>
    </location>
</feature>
<sequence length="941" mass="104895">MRRKQRGSLYSRKAFTATCRPRRMKGAARPGSQESERGRVLRIAASGMKTSRSSNSLAFESRLSKLKRASSDDHLSKPRSTSAATTSRLKKTITTGAVSEVTDSRLKSSTGTVSTSRRSGIPGPREAPAASARERVSLHGQANTKRALVSSVPTRQQRSPVKPQPGHGASPESQNKKLHPEARSKDPEISRVSRELQGSPDANKVTARTLGFLRRELPLLKQDHRLSAEKLQATAEVGHSSSSTDSSLLTSESGNTLRTSGSSSSDLTKTSMSPDVPDLDQRADRSSGLLGGGSAVERLHDGTTEEMQTPPQQLSSKEQVLHEFVVERVQRNCMKRLSHENQELEGRLHKEAVGMRGQEKELQEGLGARCWPVELEQKHRELERLHAELQKKVLAEQEQLLDLQQQLSCSLRHAEEAQGTIRGLQEEVAQLHRLLEAEKQHNGTLAKILEDLKVENSHLRIQLESTAVDHSPGAQLERTCTGLQKELSEAHGELKNLQGLLCKREEECQQLTELCDRQGEQLININCQLQEKASKNQAEVRDMKDLIYELEDQVEQDRVVKLHNNQVISDLEGKVMKLEEQKLDLERQLKALTKQMKKEMEEWRIFQADLQTAVVVANDIKSEAQQELRTVKQKLREEEERSSRLQEELEAVRTNSLLNRKGPSDDGDNNSQQQRVFLSRIQPAEPGQPLTDVKSLIKSFDMGCQAGGIGQNVAVHPVSHNPLSGIPVRTAPAAAVSPMQRHSICGSGKTTNKGSGNQARLRETCHTDVLKRRAEELKPDYFLPKTPSLESLGKSLALSFGAKMSALASSSFSPQSKLSVERKDPLAALAREYGGSKRNGLLKWCQRKTEGYPDIDITNFSSSWSDGLALCALLHTYLPAHIPYQELSSQNKKRNFLLAFQAAESIGIKPSLELSEMMYTERPDWQRVMQYVAQIYKYFET</sequence>
<evidence type="ECO:0000313" key="7">
    <source>
        <dbReference type="RefSeq" id="XP_033777477.1"/>
    </source>
</evidence>
<dbReference type="Proteomes" id="UP000515159">
    <property type="component" value="Chromosome 15"/>
</dbReference>
<dbReference type="FunFam" id="1.10.418.10:FF:000020">
    <property type="entry name" value="Cytospin-A isoform 1"/>
    <property type="match status" value="1"/>
</dbReference>
<organism evidence="6 7">
    <name type="scientific">Geotrypetes seraphini</name>
    <name type="common">Gaboon caecilian</name>
    <name type="synonym">Caecilia seraphini</name>
    <dbReference type="NCBI Taxonomy" id="260995"/>
    <lineage>
        <taxon>Eukaryota</taxon>
        <taxon>Metazoa</taxon>
        <taxon>Chordata</taxon>
        <taxon>Craniata</taxon>
        <taxon>Vertebrata</taxon>
        <taxon>Euteleostomi</taxon>
        <taxon>Amphibia</taxon>
        <taxon>Gymnophiona</taxon>
        <taxon>Geotrypetes</taxon>
    </lineage>
</organism>
<feature type="compositionally biased region" description="Polar residues" evidence="4">
    <location>
        <begin position="78"/>
        <end position="97"/>
    </location>
</feature>
<dbReference type="InterPro" id="IPR050540">
    <property type="entry name" value="F-actin_Monoox_Mical"/>
</dbReference>
<evidence type="ECO:0000256" key="1">
    <source>
        <dbReference type="ARBA" id="ARBA00009452"/>
    </source>
</evidence>
<dbReference type="PANTHER" id="PTHR23167">
    <property type="entry name" value="CALPONIN HOMOLOGY DOMAIN-CONTAINING PROTEIN DDB_G0272472-RELATED"/>
    <property type="match status" value="1"/>
</dbReference>
<dbReference type="Gene3D" id="1.10.418.10">
    <property type="entry name" value="Calponin-like domain"/>
    <property type="match status" value="1"/>
</dbReference>
<dbReference type="KEGG" id="gsh:117348928"/>
<feature type="compositionally biased region" description="Low complexity" evidence="4">
    <location>
        <begin position="240"/>
        <end position="273"/>
    </location>
</feature>
<accession>A0A6P8NMW2</accession>
<dbReference type="CDD" id="cd21257">
    <property type="entry name" value="CH_CYTSB"/>
    <property type="match status" value="1"/>
</dbReference>
<dbReference type="Pfam" id="PF00307">
    <property type="entry name" value="CH"/>
    <property type="match status" value="1"/>
</dbReference>
<dbReference type="InParanoid" id="A0A6P8NMW2"/>
<evidence type="ECO:0000259" key="5">
    <source>
        <dbReference type="PROSITE" id="PS50021"/>
    </source>
</evidence>
<dbReference type="PANTHER" id="PTHR23167:SF3">
    <property type="entry name" value="CYTOSPIN-B"/>
    <property type="match status" value="1"/>
</dbReference>
<dbReference type="InterPro" id="IPR036872">
    <property type="entry name" value="CH_dom_sf"/>
</dbReference>
<protein>
    <submittedName>
        <fullName evidence="7">Cytospin-B isoform X1</fullName>
    </submittedName>
</protein>
<dbReference type="GeneID" id="117348928"/>
<feature type="region of interest" description="Disordered" evidence="4">
    <location>
        <begin position="740"/>
        <end position="759"/>
    </location>
</feature>
<feature type="region of interest" description="Disordered" evidence="4">
    <location>
        <begin position="634"/>
        <end position="671"/>
    </location>
</feature>
<feature type="compositionally biased region" description="Basic and acidic residues" evidence="4">
    <location>
        <begin position="634"/>
        <end position="651"/>
    </location>
</feature>
<evidence type="ECO:0000256" key="4">
    <source>
        <dbReference type="SAM" id="MobiDB-lite"/>
    </source>
</evidence>
<feature type="compositionally biased region" description="Basic and acidic residues" evidence="4">
    <location>
        <begin position="174"/>
        <end position="194"/>
    </location>
</feature>
<dbReference type="PROSITE" id="PS50021">
    <property type="entry name" value="CH"/>
    <property type="match status" value="1"/>
</dbReference>
<keyword evidence="6" id="KW-1185">Reference proteome</keyword>
<comment type="similarity">
    <text evidence="1">Belongs to the cytospin-A family.</text>
</comment>
<feature type="domain" description="Calponin-homology (CH)" evidence="5">
    <location>
        <begin position="835"/>
        <end position="940"/>
    </location>
</feature>
<evidence type="ECO:0000313" key="6">
    <source>
        <dbReference type="Proteomes" id="UP000515159"/>
    </source>
</evidence>
<dbReference type="InterPro" id="IPR001715">
    <property type="entry name" value="CH_dom"/>
</dbReference>
<feature type="coiled-coil region" evidence="3">
    <location>
        <begin position="375"/>
        <end position="441"/>
    </location>
</feature>
<dbReference type="OrthoDB" id="21607at2759"/>
<dbReference type="SMART" id="SM00033">
    <property type="entry name" value="CH"/>
    <property type="match status" value="1"/>
</dbReference>
<gene>
    <name evidence="7" type="primary">SPECC1</name>
</gene>
<name>A0A6P8NMW2_GEOSA</name>
<dbReference type="AlphaFoldDB" id="A0A6P8NMW2"/>
<feature type="compositionally biased region" description="Polar residues" evidence="4">
    <location>
        <begin position="748"/>
        <end position="758"/>
    </location>
</feature>
<dbReference type="CTD" id="92521"/>
<feature type="region of interest" description="Disordered" evidence="4">
    <location>
        <begin position="232"/>
        <end position="296"/>
    </location>
</feature>
<dbReference type="FunCoup" id="A0A6P8NMW2">
    <property type="interactions" value="1998"/>
</dbReference>
<feature type="compositionally biased region" description="Low complexity" evidence="4">
    <location>
        <begin position="108"/>
        <end position="131"/>
    </location>
</feature>
<proteinExistence type="inferred from homology"/>
<dbReference type="RefSeq" id="XP_033777477.1">
    <property type="nucleotide sequence ID" value="XM_033921586.1"/>
</dbReference>
<evidence type="ECO:0000256" key="2">
    <source>
        <dbReference type="ARBA" id="ARBA00023054"/>
    </source>
</evidence>
<reference evidence="7" key="1">
    <citation type="submission" date="2025-08" db="UniProtKB">
        <authorList>
            <consortium name="RefSeq"/>
        </authorList>
    </citation>
    <scope>IDENTIFICATION</scope>
</reference>
<dbReference type="SUPFAM" id="SSF47576">
    <property type="entry name" value="Calponin-homology domain, CH-domain"/>
    <property type="match status" value="1"/>
</dbReference>
<keyword evidence="2 3" id="KW-0175">Coiled coil</keyword>
<feature type="compositionally biased region" description="Polar residues" evidence="4">
    <location>
        <begin position="48"/>
        <end position="58"/>
    </location>
</feature>
<evidence type="ECO:0000256" key="3">
    <source>
        <dbReference type="SAM" id="Coils"/>
    </source>
</evidence>